<comment type="caution">
    <text evidence="1">The sequence shown here is derived from an EMBL/GenBank/DDBJ whole genome shotgun (WGS) entry which is preliminary data.</text>
</comment>
<accession>A0AAD4LSG8</accession>
<protein>
    <submittedName>
        <fullName evidence="1">Uncharacterized protein</fullName>
    </submittedName>
</protein>
<evidence type="ECO:0000313" key="2">
    <source>
        <dbReference type="Proteomes" id="UP001201163"/>
    </source>
</evidence>
<reference evidence="1" key="1">
    <citation type="submission" date="2022-01" db="EMBL/GenBank/DDBJ databases">
        <title>Comparative genomics reveals a dynamic genome evolution in the ectomycorrhizal milk-cap (Lactarius) mushrooms.</title>
        <authorList>
            <consortium name="DOE Joint Genome Institute"/>
            <person name="Lebreton A."/>
            <person name="Tang N."/>
            <person name="Kuo A."/>
            <person name="LaButti K."/>
            <person name="Drula E."/>
            <person name="Barry K."/>
            <person name="Clum A."/>
            <person name="Lipzen A."/>
            <person name="Mousain D."/>
            <person name="Ng V."/>
            <person name="Wang R."/>
            <person name="Wang X."/>
            <person name="Dai Y."/>
            <person name="Henrissat B."/>
            <person name="Grigoriev I.V."/>
            <person name="Guerin-Laguette A."/>
            <person name="Yu F."/>
            <person name="Martin F.M."/>
        </authorList>
    </citation>
    <scope>NUCLEOTIDE SEQUENCE</scope>
    <source>
        <strain evidence="1">QP</strain>
    </source>
</reference>
<gene>
    <name evidence="1" type="ORF">EDB92DRAFT_1648</name>
</gene>
<organism evidence="1 2">
    <name type="scientific">Lactarius akahatsu</name>
    <dbReference type="NCBI Taxonomy" id="416441"/>
    <lineage>
        <taxon>Eukaryota</taxon>
        <taxon>Fungi</taxon>
        <taxon>Dikarya</taxon>
        <taxon>Basidiomycota</taxon>
        <taxon>Agaricomycotina</taxon>
        <taxon>Agaricomycetes</taxon>
        <taxon>Russulales</taxon>
        <taxon>Russulaceae</taxon>
        <taxon>Lactarius</taxon>
    </lineage>
</organism>
<dbReference type="EMBL" id="JAKELL010000001">
    <property type="protein sequence ID" value="KAH9001020.1"/>
    <property type="molecule type" value="Genomic_DNA"/>
</dbReference>
<name>A0AAD4LSG8_9AGAM</name>
<dbReference type="AlphaFoldDB" id="A0AAD4LSG8"/>
<keyword evidence="2" id="KW-1185">Reference proteome</keyword>
<sequence>MTASCKRLHPSPSNILPPLAVLFSNRFLNVGPMELSPLAPVPAAIWAKGPCLRRATTCTIPCTSVKHGSRASPSVSSLAHALEPHDLRAWQCDVHVAHFGPPQPFAMLHTGACATPRLNPIVAGDRSWAIRGSGYDRRLFEHSQELRNESLVIHAFDIISFLCSSRSTCPEPKPESGSTHAPLPLLESSHMTVNQAVRHAILVKILVVIELDLSQKSEVSVSNSN</sequence>
<dbReference type="Proteomes" id="UP001201163">
    <property type="component" value="Unassembled WGS sequence"/>
</dbReference>
<proteinExistence type="predicted"/>
<evidence type="ECO:0000313" key="1">
    <source>
        <dbReference type="EMBL" id="KAH9001020.1"/>
    </source>
</evidence>